<evidence type="ECO:0000313" key="2">
    <source>
        <dbReference type="Proteomes" id="UP001217089"/>
    </source>
</evidence>
<proteinExistence type="predicted"/>
<name>A0ABQ9FPL8_TEGGR</name>
<sequence>MNRKYLKIGPKFVITDRVIEHWELPFDWIRKRFLDEPVKFESLIVIDFFQYGCNVNLNIIQSQCNKLKPLKHDATQTSNKMEHLTGFIMERKIPVTLWYNLTSTLSPLKTSGIVQTSKKVSKGDRRQPFQRTYSYSLFILQIQSIQFYHEIALQQPAEFQPADFPQKGIS</sequence>
<dbReference type="Proteomes" id="UP001217089">
    <property type="component" value="Unassembled WGS sequence"/>
</dbReference>
<comment type="caution">
    <text evidence="1">The sequence shown here is derived from an EMBL/GenBank/DDBJ whole genome shotgun (WGS) entry which is preliminary data.</text>
</comment>
<accession>A0ABQ9FPL8</accession>
<dbReference type="EMBL" id="JARBDR010000214">
    <property type="protein sequence ID" value="KAJ8318101.1"/>
    <property type="molecule type" value="Genomic_DNA"/>
</dbReference>
<keyword evidence="2" id="KW-1185">Reference proteome</keyword>
<evidence type="ECO:0000313" key="1">
    <source>
        <dbReference type="EMBL" id="KAJ8318101.1"/>
    </source>
</evidence>
<reference evidence="1 2" key="1">
    <citation type="submission" date="2022-12" db="EMBL/GenBank/DDBJ databases">
        <title>Chromosome-level genome of Tegillarca granosa.</title>
        <authorList>
            <person name="Kim J."/>
        </authorList>
    </citation>
    <scope>NUCLEOTIDE SEQUENCE [LARGE SCALE GENOMIC DNA]</scope>
    <source>
        <strain evidence="1">Teg-2019</strain>
        <tissue evidence="1">Adductor muscle</tissue>
    </source>
</reference>
<gene>
    <name evidence="1" type="ORF">KUTeg_003192</name>
</gene>
<organism evidence="1 2">
    <name type="scientific">Tegillarca granosa</name>
    <name type="common">Malaysian cockle</name>
    <name type="synonym">Anadara granosa</name>
    <dbReference type="NCBI Taxonomy" id="220873"/>
    <lineage>
        <taxon>Eukaryota</taxon>
        <taxon>Metazoa</taxon>
        <taxon>Spiralia</taxon>
        <taxon>Lophotrochozoa</taxon>
        <taxon>Mollusca</taxon>
        <taxon>Bivalvia</taxon>
        <taxon>Autobranchia</taxon>
        <taxon>Pteriomorphia</taxon>
        <taxon>Arcoida</taxon>
        <taxon>Arcoidea</taxon>
        <taxon>Arcidae</taxon>
        <taxon>Tegillarca</taxon>
    </lineage>
</organism>
<protein>
    <submittedName>
        <fullName evidence="1">Uncharacterized protein</fullName>
    </submittedName>
</protein>